<organism evidence="1 2">
    <name type="scientific">Lithocarpus litseifolius</name>
    <dbReference type="NCBI Taxonomy" id="425828"/>
    <lineage>
        <taxon>Eukaryota</taxon>
        <taxon>Viridiplantae</taxon>
        <taxon>Streptophyta</taxon>
        <taxon>Embryophyta</taxon>
        <taxon>Tracheophyta</taxon>
        <taxon>Spermatophyta</taxon>
        <taxon>Magnoliopsida</taxon>
        <taxon>eudicotyledons</taxon>
        <taxon>Gunneridae</taxon>
        <taxon>Pentapetalae</taxon>
        <taxon>rosids</taxon>
        <taxon>fabids</taxon>
        <taxon>Fagales</taxon>
        <taxon>Fagaceae</taxon>
        <taxon>Lithocarpus</taxon>
    </lineage>
</organism>
<accession>A0AAW2E0S8</accession>
<dbReference type="Proteomes" id="UP001459277">
    <property type="component" value="Unassembled WGS sequence"/>
</dbReference>
<keyword evidence="2" id="KW-1185">Reference proteome</keyword>
<protein>
    <submittedName>
        <fullName evidence="1">Uncharacterized protein</fullName>
    </submittedName>
</protein>
<sequence>MPVNRVLLLFLAEAEPDELELELEVSAPLATEPRVLSRERLVRPDRARRNRACSRRNSRCGEIVAVGGASPSEIIAVGEEFALSGGNRSEFVCVLWG</sequence>
<comment type="caution">
    <text evidence="1">The sequence shown here is derived from an EMBL/GenBank/DDBJ whole genome shotgun (WGS) entry which is preliminary data.</text>
</comment>
<proteinExistence type="predicted"/>
<gene>
    <name evidence="1" type="ORF">SO802_003355</name>
</gene>
<dbReference type="EMBL" id="JAZDWU010000001">
    <property type="protein sequence ID" value="KAL0016286.1"/>
    <property type="molecule type" value="Genomic_DNA"/>
</dbReference>
<evidence type="ECO:0000313" key="1">
    <source>
        <dbReference type="EMBL" id="KAL0016286.1"/>
    </source>
</evidence>
<dbReference type="AlphaFoldDB" id="A0AAW2E0S8"/>
<reference evidence="1 2" key="1">
    <citation type="submission" date="2024-01" db="EMBL/GenBank/DDBJ databases">
        <title>A telomere-to-telomere, gap-free genome of sweet tea (Lithocarpus litseifolius).</title>
        <authorList>
            <person name="Zhou J."/>
        </authorList>
    </citation>
    <scope>NUCLEOTIDE SEQUENCE [LARGE SCALE GENOMIC DNA]</scope>
    <source>
        <strain evidence="1">Zhou-2022a</strain>
        <tissue evidence="1">Leaf</tissue>
    </source>
</reference>
<evidence type="ECO:0000313" key="2">
    <source>
        <dbReference type="Proteomes" id="UP001459277"/>
    </source>
</evidence>
<name>A0AAW2E0S8_9ROSI</name>